<evidence type="ECO:0000256" key="1">
    <source>
        <dbReference type="SAM" id="Phobius"/>
    </source>
</evidence>
<keyword evidence="1" id="KW-1133">Transmembrane helix</keyword>
<dbReference type="STRING" id="915059.NH26_19360"/>
<protein>
    <submittedName>
        <fullName evidence="2">Uncharacterized protein</fullName>
    </submittedName>
</protein>
<feature type="transmembrane region" description="Helical" evidence="1">
    <location>
        <begin position="228"/>
        <end position="250"/>
    </location>
</feature>
<name>A0A1S1Z544_FLAPC</name>
<evidence type="ECO:0000313" key="2">
    <source>
        <dbReference type="EMBL" id="OHX68352.1"/>
    </source>
</evidence>
<dbReference type="EMBL" id="JRYR02000001">
    <property type="protein sequence ID" value="OHX68352.1"/>
    <property type="molecule type" value="Genomic_DNA"/>
</dbReference>
<gene>
    <name evidence="2" type="ORF">NH26_19360</name>
</gene>
<feature type="transmembrane region" description="Helical" evidence="1">
    <location>
        <begin position="153"/>
        <end position="173"/>
    </location>
</feature>
<keyword evidence="1" id="KW-0812">Transmembrane</keyword>
<evidence type="ECO:0000313" key="3">
    <source>
        <dbReference type="Proteomes" id="UP000179797"/>
    </source>
</evidence>
<proteinExistence type="predicted"/>
<dbReference type="AlphaFoldDB" id="A0A1S1Z544"/>
<organism evidence="2 3">
    <name type="scientific">Flammeovirga pacifica</name>
    <dbReference type="NCBI Taxonomy" id="915059"/>
    <lineage>
        <taxon>Bacteria</taxon>
        <taxon>Pseudomonadati</taxon>
        <taxon>Bacteroidota</taxon>
        <taxon>Cytophagia</taxon>
        <taxon>Cytophagales</taxon>
        <taxon>Flammeovirgaceae</taxon>
        <taxon>Flammeovirga</taxon>
    </lineage>
</organism>
<comment type="caution">
    <text evidence="2">The sequence shown here is derived from an EMBL/GenBank/DDBJ whole genome shotgun (WGS) entry which is preliminary data.</text>
</comment>
<feature type="transmembrane region" description="Helical" evidence="1">
    <location>
        <begin position="185"/>
        <end position="208"/>
    </location>
</feature>
<dbReference type="Proteomes" id="UP000179797">
    <property type="component" value="Unassembled WGS sequence"/>
</dbReference>
<feature type="transmembrane region" description="Helical" evidence="1">
    <location>
        <begin position="100"/>
        <end position="133"/>
    </location>
</feature>
<dbReference type="RefSeq" id="WP_044227159.1">
    <property type="nucleotide sequence ID" value="NZ_JRYR02000001.1"/>
</dbReference>
<reference evidence="2 3" key="1">
    <citation type="journal article" date="2012" name="Int. J. Syst. Evol. Microbiol.">
        <title>Flammeovirga pacifica sp. nov., isolated from deep-sea sediment.</title>
        <authorList>
            <person name="Xu H."/>
            <person name="Fu Y."/>
            <person name="Yang N."/>
            <person name="Ding Z."/>
            <person name="Lai Q."/>
            <person name="Zeng R."/>
        </authorList>
    </citation>
    <scope>NUCLEOTIDE SEQUENCE [LARGE SCALE GENOMIC DNA]</scope>
    <source>
        <strain evidence="3">DSM 24597 / LMG 26175 / WPAGA1</strain>
    </source>
</reference>
<dbReference type="OrthoDB" id="1523880at2"/>
<sequence>MESKFNLQRIANLFKYELVLLKQPLSLSILGFALFIFAICALASTTDPTWVVNEQTLIAIYSLAFTFGVPIITSFSFHRISTKGGAINYLSLPASREEKFLVTFLNTAILFPFGLTLVFIIVEYIIFGIWSVLGGSIGVFLPISLNQGVEGVVYLFITYASVHAFFFFGSSIFRKYAFLKTCVLGFGLITVLFISGVIILALVGYSLSGAAENFSHSFQFDGSSMQGTLQYISNAVSIVIVLGLWTASYFKFKKAQV</sequence>
<keyword evidence="3" id="KW-1185">Reference proteome</keyword>
<feature type="transmembrane region" description="Helical" evidence="1">
    <location>
        <begin position="25"/>
        <end position="46"/>
    </location>
</feature>
<feature type="transmembrane region" description="Helical" evidence="1">
    <location>
        <begin position="58"/>
        <end position="80"/>
    </location>
</feature>
<accession>A0A1S1Z544</accession>
<keyword evidence="1" id="KW-0472">Membrane</keyword>